<feature type="transmembrane region" description="Helical" evidence="1">
    <location>
        <begin position="20"/>
        <end position="39"/>
    </location>
</feature>
<sequence>MDENITILESSQKGVLTTLSFLLTTLLGGLISMSFSIVLQRIKKKIEE</sequence>
<organism evidence="2">
    <name type="scientific">uncultured Dysgonomonas sp</name>
    <dbReference type="NCBI Taxonomy" id="206096"/>
    <lineage>
        <taxon>Bacteria</taxon>
        <taxon>Pseudomonadati</taxon>
        <taxon>Bacteroidota</taxon>
        <taxon>Bacteroidia</taxon>
        <taxon>Bacteroidales</taxon>
        <taxon>Dysgonomonadaceae</taxon>
        <taxon>Dysgonomonas</taxon>
        <taxon>environmental samples</taxon>
    </lineage>
</organism>
<reference evidence="2" key="1">
    <citation type="submission" date="2016-04" db="EMBL/GenBank/DDBJ databases">
        <authorList>
            <person name="Evans L.H."/>
            <person name="Alamgir A."/>
            <person name="Owens N."/>
            <person name="Weber N.D."/>
            <person name="Virtaneva K."/>
            <person name="Barbian K."/>
            <person name="Babar A."/>
            <person name="Rosenke K."/>
        </authorList>
    </citation>
    <scope>NUCLEOTIDE SEQUENCE</scope>
    <source>
        <strain evidence="2">86-2</strain>
    </source>
</reference>
<keyword evidence="1" id="KW-1133">Transmembrane helix</keyword>
<gene>
    <name evidence="2" type="ORF">KL86DYS2_10668</name>
</gene>
<keyword evidence="1" id="KW-0812">Transmembrane</keyword>
<evidence type="ECO:0000256" key="1">
    <source>
        <dbReference type="SAM" id="Phobius"/>
    </source>
</evidence>
<dbReference type="AlphaFoldDB" id="A0A212J4K5"/>
<accession>A0A212J4K5</accession>
<evidence type="ECO:0000313" key="2">
    <source>
        <dbReference type="EMBL" id="SBV94105.1"/>
    </source>
</evidence>
<protein>
    <submittedName>
        <fullName evidence="2">Uncharacterized protein</fullName>
    </submittedName>
</protein>
<proteinExistence type="predicted"/>
<keyword evidence="1" id="KW-0472">Membrane</keyword>
<name>A0A212J4K5_9BACT</name>
<dbReference type="EMBL" id="FLUL01000001">
    <property type="protein sequence ID" value="SBV94105.1"/>
    <property type="molecule type" value="Genomic_DNA"/>
</dbReference>